<evidence type="ECO:0000313" key="5">
    <source>
        <dbReference type="EMBL" id="RAU19850.1"/>
    </source>
</evidence>
<feature type="domain" description="HTH lacI-type" evidence="4">
    <location>
        <begin position="8"/>
        <end position="63"/>
    </location>
</feature>
<dbReference type="Gene3D" id="3.40.50.2300">
    <property type="match status" value="2"/>
</dbReference>
<dbReference type="RefSeq" id="WP_112156994.1">
    <property type="nucleotide sequence ID" value="NZ_QKRX01000001.1"/>
</dbReference>
<organism evidence="5 6">
    <name type="scientific">Nitrincola tibetensis</name>
    <dbReference type="NCBI Taxonomy" id="2219697"/>
    <lineage>
        <taxon>Bacteria</taxon>
        <taxon>Pseudomonadati</taxon>
        <taxon>Pseudomonadota</taxon>
        <taxon>Gammaproteobacteria</taxon>
        <taxon>Oceanospirillales</taxon>
        <taxon>Oceanospirillaceae</taxon>
        <taxon>Nitrincola</taxon>
    </lineage>
</organism>
<dbReference type="CDD" id="cd01392">
    <property type="entry name" value="HTH_LacI"/>
    <property type="match status" value="1"/>
</dbReference>
<name>A0A364NS51_9GAMM</name>
<dbReference type="CDD" id="cd06279">
    <property type="entry name" value="PBP1_LacI-like"/>
    <property type="match status" value="1"/>
</dbReference>
<evidence type="ECO:0000256" key="3">
    <source>
        <dbReference type="ARBA" id="ARBA00023163"/>
    </source>
</evidence>
<comment type="caution">
    <text evidence="5">The sequence shown here is derived from an EMBL/GenBank/DDBJ whole genome shotgun (WGS) entry which is preliminary data.</text>
</comment>
<evidence type="ECO:0000259" key="4">
    <source>
        <dbReference type="PROSITE" id="PS50932"/>
    </source>
</evidence>
<dbReference type="PROSITE" id="PS50932">
    <property type="entry name" value="HTH_LACI_2"/>
    <property type="match status" value="1"/>
</dbReference>
<dbReference type="Pfam" id="PF13377">
    <property type="entry name" value="Peripla_BP_3"/>
    <property type="match status" value="1"/>
</dbReference>
<dbReference type="InterPro" id="IPR028082">
    <property type="entry name" value="Peripla_BP_I"/>
</dbReference>
<dbReference type="InterPro" id="IPR046335">
    <property type="entry name" value="LacI/GalR-like_sensor"/>
</dbReference>
<accession>A0A364NS51</accession>
<dbReference type="InterPro" id="IPR000843">
    <property type="entry name" value="HTH_LacI"/>
</dbReference>
<keyword evidence="2" id="KW-0238">DNA-binding</keyword>
<reference evidence="5 6" key="1">
    <citation type="submission" date="2018-06" db="EMBL/GenBank/DDBJ databases">
        <title>Nitrincola tibetense sp. nov., isolated from Lake XuguoCo on Tibetan Plateau.</title>
        <authorList>
            <person name="Xing P."/>
        </authorList>
    </citation>
    <scope>NUCLEOTIDE SEQUENCE [LARGE SCALE GENOMIC DNA]</scope>
    <source>
        <strain evidence="6">xg18</strain>
    </source>
</reference>
<dbReference type="PANTHER" id="PTHR30146:SF138">
    <property type="entry name" value="TRANSCRIPTIONAL REGULATORY PROTEIN"/>
    <property type="match status" value="1"/>
</dbReference>
<dbReference type="EMBL" id="QKRX01000001">
    <property type="protein sequence ID" value="RAU19850.1"/>
    <property type="molecule type" value="Genomic_DNA"/>
</dbReference>
<proteinExistence type="predicted"/>
<dbReference type="Pfam" id="PF00356">
    <property type="entry name" value="LacI"/>
    <property type="match status" value="1"/>
</dbReference>
<dbReference type="OrthoDB" id="5171752at2"/>
<protein>
    <submittedName>
        <fullName evidence="5">LacI family transcriptional regulator</fullName>
    </submittedName>
</protein>
<dbReference type="PANTHER" id="PTHR30146">
    <property type="entry name" value="LACI-RELATED TRANSCRIPTIONAL REPRESSOR"/>
    <property type="match status" value="1"/>
</dbReference>
<dbReference type="SUPFAM" id="SSF47413">
    <property type="entry name" value="lambda repressor-like DNA-binding domains"/>
    <property type="match status" value="1"/>
</dbReference>
<dbReference type="GO" id="GO:0003700">
    <property type="term" value="F:DNA-binding transcription factor activity"/>
    <property type="evidence" value="ECO:0007669"/>
    <property type="project" value="TreeGrafter"/>
</dbReference>
<keyword evidence="6" id="KW-1185">Reference proteome</keyword>
<dbReference type="Proteomes" id="UP000250744">
    <property type="component" value="Unassembled WGS sequence"/>
</dbReference>
<evidence type="ECO:0000313" key="6">
    <source>
        <dbReference type="Proteomes" id="UP000250744"/>
    </source>
</evidence>
<dbReference type="InterPro" id="IPR010982">
    <property type="entry name" value="Lambda_DNA-bd_dom_sf"/>
</dbReference>
<keyword evidence="3" id="KW-0804">Transcription</keyword>
<dbReference type="AlphaFoldDB" id="A0A364NS51"/>
<dbReference type="Gene3D" id="1.10.260.40">
    <property type="entry name" value="lambda repressor-like DNA-binding domains"/>
    <property type="match status" value="1"/>
</dbReference>
<dbReference type="GO" id="GO:0000976">
    <property type="term" value="F:transcription cis-regulatory region binding"/>
    <property type="evidence" value="ECO:0007669"/>
    <property type="project" value="TreeGrafter"/>
</dbReference>
<dbReference type="SMART" id="SM00354">
    <property type="entry name" value="HTH_LACI"/>
    <property type="match status" value="1"/>
</dbReference>
<keyword evidence="1" id="KW-0805">Transcription regulation</keyword>
<gene>
    <name evidence="5" type="ORF">DN062_01895</name>
</gene>
<evidence type="ECO:0000256" key="1">
    <source>
        <dbReference type="ARBA" id="ARBA00023015"/>
    </source>
</evidence>
<sequence>MIEYKKKLTIKDMAKALNVSTATISNAFNRPDQLSESLRLRIIEGCQRLGYEGPNAAARSLRTGVSGIVGVLLADSLSYCISDPVASQFLAGLADVLDQRQCNMLLLPGQEEQTSYKSRQMESMVDGYIIYGGLHPSKRFQRLLQQSKPIIAVDVDTTDFITVNIDNQEGAYRSARLALQHRPQKVAIISLRLTPVSSVSWATCDACYASPASVSRSRWLGYMQALQEYNYPLEQLSVVDVPVNTHRNACMAAFMLLSQEERPDVIICMSDRMALGALQVALQQHIAVPNDLKIVGFDGIAESQFTHPTLTTVQQYNELKGQMAGNMFLGLTPRQNVILPTDMLMGETCPEVMS</sequence>
<dbReference type="SUPFAM" id="SSF53822">
    <property type="entry name" value="Periplasmic binding protein-like I"/>
    <property type="match status" value="1"/>
</dbReference>
<evidence type="ECO:0000256" key="2">
    <source>
        <dbReference type="ARBA" id="ARBA00023125"/>
    </source>
</evidence>